<feature type="transmembrane region" description="Helical" evidence="2">
    <location>
        <begin position="84"/>
        <end position="106"/>
    </location>
</feature>
<keyword evidence="2" id="KW-0812">Transmembrane</keyword>
<sequence length="118" mass="12354">MGVTSASSPPTESKPQGSLGDTIQLVKDYARQETLGPLRGWARYLGFGASGSLVIGVGFVVLAVGILRLLQTETTAFSGPSTSILAYLITLAVCVVVIGVASWQISIRTSLQRKEKGS</sequence>
<feature type="transmembrane region" description="Helical" evidence="2">
    <location>
        <begin position="41"/>
        <end position="64"/>
    </location>
</feature>
<keyword evidence="2" id="KW-1133">Transmembrane helix</keyword>
<proteinExistence type="predicted"/>
<evidence type="ECO:0000256" key="2">
    <source>
        <dbReference type="SAM" id="Phobius"/>
    </source>
</evidence>
<evidence type="ECO:0000313" key="3">
    <source>
        <dbReference type="EMBL" id="CAB4695821.1"/>
    </source>
</evidence>
<reference evidence="3" key="1">
    <citation type="submission" date="2020-05" db="EMBL/GenBank/DDBJ databases">
        <authorList>
            <person name="Chiriac C."/>
            <person name="Salcher M."/>
            <person name="Ghai R."/>
            <person name="Kavagutti S V."/>
        </authorList>
    </citation>
    <scope>NUCLEOTIDE SEQUENCE</scope>
</reference>
<organism evidence="3">
    <name type="scientific">freshwater metagenome</name>
    <dbReference type="NCBI Taxonomy" id="449393"/>
    <lineage>
        <taxon>unclassified sequences</taxon>
        <taxon>metagenomes</taxon>
        <taxon>ecological metagenomes</taxon>
    </lineage>
</organism>
<gene>
    <name evidence="3" type="ORF">UFOPK2602_00287</name>
</gene>
<protein>
    <submittedName>
        <fullName evidence="3">Unannotated protein</fullName>
    </submittedName>
</protein>
<evidence type="ECO:0000256" key="1">
    <source>
        <dbReference type="SAM" id="MobiDB-lite"/>
    </source>
</evidence>
<name>A0A6J6P8M4_9ZZZZ</name>
<dbReference type="AlphaFoldDB" id="A0A6J6P8M4"/>
<accession>A0A6J6P8M4</accession>
<feature type="region of interest" description="Disordered" evidence="1">
    <location>
        <begin position="1"/>
        <end position="20"/>
    </location>
</feature>
<keyword evidence="2" id="KW-0472">Membrane</keyword>
<dbReference type="EMBL" id="CAEZXX010000011">
    <property type="protein sequence ID" value="CAB4695821.1"/>
    <property type="molecule type" value="Genomic_DNA"/>
</dbReference>